<name>A0A318RPV1_WILLI</name>
<dbReference type="InterPro" id="IPR029051">
    <property type="entry name" value="DUF4352"/>
</dbReference>
<dbReference type="OrthoDB" id="4424606at2"/>
<organism evidence="5 6">
    <name type="scientific">Williamsia limnetica</name>
    <dbReference type="NCBI Taxonomy" id="882452"/>
    <lineage>
        <taxon>Bacteria</taxon>
        <taxon>Bacillati</taxon>
        <taxon>Actinomycetota</taxon>
        <taxon>Actinomycetes</taxon>
        <taxon>Mycobacteriales</taxon>
        <taxon>Nocardiaceae</taxon>
        <taxon>Williamsia</taxon>
    </lineage>
</organism>
<comment type="caution">
    <text evidence="5">The sequence shown here is derived from an EMBL/GenBank/DDBJ whole genome shotgun (WGS) entry which is preliminary data.</text>
</comment>
<dbReference type="Gene3D" id="2.60.40.1240">
    <property type="match status" value="1"/>
</dbReference>
<proteinExistence type="predicted"/>
<gene>
    <name evidence="5" type="ORF">DFR67_10425</name>
</gene>
<evidence type="ECO:0000313" key="6">
    <source>
        <dbReference type="Proteomes" id="UP000247591"/>
    </source>
</evidence>
<feature type="domain" description="DUF4352" evidence="4">
    <location>
        <begin position="99"/>
        <end position="193"/>
    </location>
</feature>
<sequence length="217" mass="22933">MTNPGQPGDQQPYNQPHGTNQPYGAAPYPPQKKKRKVWPWIVIGVPVLLIGACTAILAGSMGGDEETSVTKASGTSTAAEAAGPGFPGKLDDDTVALGGDTITRDNLEYTVAPLTPVNTTFGNYLCSTVTIKNVGDKQNDFNSYIDWSLQDATGTIRDATFAPEREPLNSGEIAPGGQTAGDVCFDSRQGSPAGTYVVLFEDTFSLSSDRLAWVNTL</sequence>
<keyword evidence="1" id="KW-0732">Signal</keyword>
<keyword evidence="3" id="KW-0472">Membrane</keyword>
<feature type="compositionally biased region" description="Polar residues" evidence="2">
    <location>
        <begin position="1"/>
        <end position="22"/>
    </location>
</feature>
<feature type="region of interest" description="Disordered" evidence="2">
    <location>
        <begin position="64"/>
        <end position="91"/>
    </location>
</feature>
<feature type="region of interest" description="Disordered" evidence="2">
    <location>
        <begin position="1"/>
        <end position="30"/>
    </location>
</feature>
<dbReference type="InterPro" id="IPR029050">
    <property type="entry name" value="Immunoprotect_excell_Ig-like"/>
</dbReference>
<keyword evidence="3" id="KW-1133">Transmembrane helix</keyword>
<keyword evidence="6" id="KW-1185">Reference proteome</keyword>
<evidence type="ECO:0000256" key="2">
    <source>
        <dbReference type="SAM" id="MobiDB-lite"/>
    </source>
</evidence>
<dbReference type="AlphaFoldDB" id="A0A318RPV1"/>
<dbReference type="Pfam" id="PF11611">
    <property type="entry name" value="DUF4352"/>
    <property type="match status" value="1"/>
</dbReference>
<reference evidence="5 6" key="1">
    <citation type="submission" date="2018-06" db="EMBL/GenBank/DDBJ databases">
        <title>Genomic Encyclopedia of Type Strains, Phase IV (KMG-IV): sequencing the most valuable type-strain genomes for metagenomic binning, comparative biology and taxonomic classification.</title>
        <authorList>
            <person name="Goeker M."/>
        </authorList>
    </citation>
    <scope>NUCLEOTIDE SEQUENCE [LARGE SCALE GENOMIC DNA]</scope>
    <source>
        <strain evidence="5 6">DSM 45521</strain>
    </source>
</reference>
<protein>
    <submittedName>
        <fullName evidence="5">Uncharacterized protein DUF4352</fullName>
    </submittedName>
</protein>
<evidence type="ECO:0000259" key="4">
    <source>
        <dbReference type="Pfam" id="PF11611"/>
    </source>
</evidence>
<keyword evidence="3" id="KW-0812">Transmembrane</keyword>
<dbReference type="Proteomes" id="UP000247591">
    <property type="component" value="Unassembled WGS sequence"/>
</dbReference>
<dbReference type="RefSeq" id="WP_110468843.1">
    <property type="nucleotide sequence ID" value="NZ_QJSP01000004.1"/>
</dbReference>
<evidence type="ECO:0000256" key="3">
    <source>
        <dbReference type="SAM" id="Phobius"/>
    </source>
</evidence>
<evidence type="ECO:0000313" key="5">
    <source>
        <dbReference type="EMBL" id="PYE18446.1"/>
    </source>
</evidence>
<accession>A0A318RPV1</accession>
<feature type="compositionally biased region" description="Low complexity" evidence="2">
    <location>
        <begin position="72"/>
        <end position="83"/>
    </location>
</feature>
<evidence type="ECO:0000256" key="1">
    <source>
        <dbReference type="ARBA" id="ARBA00022729"/>
    </source>
</evidence>
<dbReference type="EMBL" id="QJSP01000004">
    <property type="protein sequence ID" value="PYE18446.1"/>
    <property type="molecule type" value="Genomic_DNA"/>
</dbReference>
<feature type="transmembrane region" description="Helical" evidence="3">
    <location>
        <begin position="37"/>
        <end position="58"/>
    </location>
</feature>